<proteinExistence type="predicted"/>
<gene>
    <name evidence="2" type="ORF">ABID46_000095</name>
</gene>
<reference evidence="2 3" key="1">
    <citation type="submission" date="2024-06" db="EMBL/GenBank/DDBJ databases">
        <title>Genomic Encyclopedia of Type Strains, Phase IV (KMG-IV): sequencing the most valuable type-strain genomes for metagenomic binning, comparative biology and taxonomic classification.</title>
        <authorList>
            <person name="Goeker M."/>
        </authorList>
    </citation>
    <scope>NUCLEOTIDE SEQUENCE [LARGE SCALE GENOMIC DNA]</scope>
    <source>
        <strain evidence="2 3">DSM 29388</strain>
    </source>
</reference>
<keyword evidence="3" id="KW-1185">Reference proteome</keyword>
<accession>A0ABV2LPN5</accession>
<dbReference type="RefSeq" id="WP_354505580.1">
    <property type="nucleotide sequence ID" value="NZ_JBEPMO010000001.1"/>
</dbReference>
<evidence type="ECO:0008006" key="4">
    <source>
        <dbReference type="Google" id="ProtNLM"/>
    </source>
</evidence>
<comment type="caution">
    <text evidence="2">The sequence shown here is derived from an EMBL/GenBank/DDBJ whole genome shotgun (WGS) entry which is preliminary data.</text>
</comment>
<evidence type="ECO:0000313" key="3">
    <source>
        <dbReference type="Proteomes" id="UP001549146"/>
    </source>
</evidence>
<protein>
    <recommendedName>
        <fullName evidence="4">Phage derived protein Gp49-like</fullName>
    </recommendedName>
</protein>
<name>A0ABV2LPN5_9FLAO</name>
<sequence length="173" mass="20023">MNNFAQIKPIAKYKKVAYYSICINGKDNSIFEEFIAKHEHTNKNKLNHIVAWLTQIGENYGAQERHFRPEAETADASALPPPGSSHPHYTENGKKKSNTLRLYCLRANESVVFLFNGGIKTKKRAQDCPNVRDHFKLANLLTKAINESFKDKEIRWINDYTEIDCEENLKIFY</sequence>
<feature type="region of interest" description="Disordered" evidence="1">
    <location>
        <begin position="69"/>
        <end position="94"/>
    </location>
</feature>
<evidence type="ECO:0000256" key="1">
    <source>
        <dbReference type="SAM" id="MobiDB-lite"/>
    </source>
</evidence>
<dbReference type="EMBL" id="JBEPMO010000001">
    <property type="protein sequence ID" value="MET3730543.1"/>
    <property type="molecule type" value="Genomic_DNA"/>
</dbReference>
<organism evidence="2 3">
    <name type="scientific">Moheibacter stercoris</name>
    <dbReference type="NCBI Taxonomy" id="1628251"/>
    <lineage>
        <taxon>Bacteria</taxon>
        <taxon>Pseudomonadati</taxon>
        <taxon>Bacteroidota</taxon>
        <taxon>Flavobacteriia</taxon>
        <taxon>Flavobacteriales</taxon>
        <taxon>Weeksellaceae</taxon>
        <taxon>Moheibacter</taxon>
    </lineage>
</organism>
<dbReference type="Proteomes" id="UP001549146">
    <property type="component" value="Unassembled WGS sequence"/>
</dbReference>
<evidence type="ECO:0000313" key="2">
    <source>
        <dbReference type="EMBL" id="MET3730543.1"/>
    </source>
</evidence>